<comment type="caution">
    <text evidence="1">The sequence shown here is derived from an EMBL/GenBank/DDBJ whole genome shotgun (WGS) entry which is preliminary data.</text>
</comment>
<accession>A0A484FCL6</accession>
<dbReference type="EMBL" id="AMCV02000039">
    <property type="protein sequence ID" value="TDZ15698.1"/>
    <property type="molecule type" value="Genomic_DNA"/>
</dbReference>
<sequence>MSKTLSERKALHVATLLGNGFYEWMVGVEGQRQLPVVNFTDVSDTKLMDTIIDEALLVDRDRFRAYLSHRHLGLGMITAARAWVREDNGLGSRRDGNVGKARPNIMLCPVRRRRRQPRGTT</sequence>
<reference evidence="2" key="1">
    <citation type="journal article" date="2013" name="New Phytol.">
        <title>Comparative genomic and transcriptomic analyses reveal the hemibiotrophic stage shift of Colletotrichum fungi.</title>
        <authorList>
            <person name="Gan P."/>
            <person name="Ikeda K."/>
            <person name="Irieda H."/>
            <person name="Narusaka M."/>
            <person name="O'Connell R.J."/>
            <person name="Narusaka Y."/>
            <person name="Takano Y."/>
            <person name="Kubo Y."/>
            <person name="Shirasu K."/>
        </authorList>
    </citation>
    <scope>NUCLEOTIDE SEQUENCE [LARGE SCALE GENOMIC DNA]</scope>
    <source>
        <strain evidence="2">104-T / ATCC 96160 / CBS 514.97 / LARS 414 / MAFF 240422</strain>
    </source>
</reference>
<dbReference type="STRING" id="1213857.A0A484FCL6"/>
<gene>
    <name evidence="1" type="ORF">Cob_v011337</name>
</gene>
<dbReference type="Proteomes" id="UP000014480">
    <property type="component" value="Unassembled WGS sequence"/>
</dbReference>
<dbReference type="AlphaFoldDB" id="A0A484FCL6"/>
<proteinExistence type="predicted"/>
<keyword evidence="2" id="KW-1185">Reference proteome</keyword>
<evidence type="ECO:0000313" key="1">
    <source>
        <dbReference type="EMBL" id="TDZ15698.1"/>
    </source>
</evidence>
<name>A0A484FCL6_COLOR</name>
<protein>
    <submittedName>
        <fullName evidence="1">Uncharacterized protein</fullName>
    </submittedName>
</protein>
<reference evidence="2" key="2">
    <citation type="journal article" date="2019" name="Mol. Plant Microbe Interact.">
        <title>Genome sequence resources for four phytopathogenic fungi from the Colletotrichum orbiculare species complex.</title>
        <authorList>
            <person name="Gan P."/>
            <person name="Tsushima A."/>
            <person name="Narusaka M."/>
            <person name="Narusaka Y."/>
            <person name="Takano Y."/>
            <person name="Kubo Y."/>
            <person name="Shirasu K."/>
        </authorList>
    </citation>
    <scope>GENOME REANNOTATION</scope>
    <source>
        <strain evidence="2">104-T / ATCC 96160 / CBS 514.97 / LARS 414 / MAFF 240422</strain>
    </source>
</reference>
<organism evidence="1 2">
    <name type="scientific">Colletotrichum orbiculare (strain 104-T / ATCC 96160 / CBS 514.97 / LARS 414 / MAFF 240422)</name>
    <name type="common">Cucumber anthracnose fungus</name>
    <name type="synonym">Colletotrichum lagenarium</name>
    <dbReference type="NCBI Taxonomy" id="1213857"/>
    <lineage>
        <taxon>Eukaryota</taxon>
        <taxon>Fungi</taxon>
        <taxon>Dikarya</taxon>
        <taxon>Ascomycota</taxon>
        <taxon>Pezizomycotina</taxon>
        <taxon>Sordariomycetes</taxon>
        <taxon>Hypocreomycetidae</taxon>
        <taxon>Glomerellales</taxon>
        <taxon>Glomerellaceae</taxon>
        <taxon>Colletotrichum</taxon>
        <taxon>Colletotrichum orbiculare species complex</taxon>
    </lineage>
</organism>
<evidence type="ECO:0000313" key="2">
    <source>
        <dbReference type="Proteomes" id="UP000014480"/>
    </source>
</evidence>
<dbReference type="OrthoDB" id="4835297at2759"/>